<dbReference type="EMBL" id="CAJNOJ010001005">
    <property type="protein sequence ID" value="CAF1538245.1"/>
    <property type="molecule type" value="Genomic_DNA"/>
</dbReference>
<organism evidence="1 2">
    <name type="scientific">Adineta ricciae</name>
    <name type="common">Rotifer</name>
    <dbReference type="NCBI Taxonomy" id="249248"/>
    <lineage>
        <taxon>Eukaryota</taxon>
        <taxon>Metazoa</taxon>
        <taxon>Spiralia</taxon>
        <taxon>Gnathifera</taxon>
        <taxon>Rotifera</taxon>
        <taxon>Eurotatoria</taxon>
        <taxon>Bdelloidea</taxon>
        <taxon>Adinetida</taxon>
        <taxon>Adinetidae</taxon>
        <taxon>Adineta</taxon>
    </lineage>
</organism>
<evidence type="ECO:0000313" key="1">
    <source>
        <dbReference type="EMBL" id="CAF1538245.1"/>
    </source>
</evidence>
<accession>A0A815VYS7</accession>
<comment type="caution">
    <text evidence="1">The sequence shown here is derived from an EMBL/GenBank/DDBJ whole genome shotgun (WGS) entry which is preliminary data.</text>
</comment>
<proteinExistence type="predicted"/>
<reference evidence="1" key="1">
    <citation type="submission" date="2021-02" db="EMBL/GenBank/DDBJ databases">
        <authorList>
            <person name="Nowell W R."/>
        </authorList>
    </citation>
    <scope>NUCLEOTIDE SEQUENCE</scope>
</reference>
<name>A0A815VYS7_ADIRI</name>
<evidence type="ECO:0000313" key="2">
    <source>
        <dbReference type="Proteomes" id="UP000663852"/>
    </source>
</evidence>
<sequence length="75" mass="8391">MTATATTTSERFSWRNTGNMTQARYLHAASTMLKFMNHQRACMEAVREVYTLSALADGRILVLGEIARDGYTDSV</sequence>
<protein>
    <submittedName>
        <fullName evidence="1">Uncharacterized protein</fullName>
    </submittedName>
</protein>
<gene>
    <name evidence="1" type="ORF">EDS130_LOCUS45115</name>
</gene>
<dbReference type="AlphaFoldDB" id="A0A815VYS7"/>
<dbReference type="Proteomes" id="UP000663852">
    <property type="component" value="Unassembled WGS sequence"/>
</dbReference>